<dbReference type="EMBL" id="FQXH01000025">
    <property type="protein sequence ID" value="SHH43163.1"/>
    <property type="molecule type" value="Genomic_DNA"/>
</dbReference>
<dbReference type="RefSeq" id="WP_072725943.1">
    <property type="nucleotide sequence ID" value="NZ_FQXH01000025.1"/>
</dbReference>
<keyword evidence="1" id="KW-0812">Transmembrane</keyword>
<organism evidence="2 3">
    <name type="scientific">Tepidibacter thalassicus DSM 15285</name>
    <dbReference type="NCBI Taxonomy" id="1123350"/>
    <lineage>
        <taxon>Bacteria</taxon>
        <taxon>Bacillati</taxon>
        <taxon>Bacillota</taxon>
        <taxon>Clostridia</taxon>
        <taxon>Peptostreptococcales</taxon>
        <taxon>Peptostreptococcaceae</taxon>
        <taxon>Tepidibacter</taxon>
    </lineage>
</organism>
<proteinExistence type="predicted"/>
<accession>A0A1M5SYA4</accession>
<gene>
    <name evidence="2" type="ORF">SAMN02744040_01952</name>
</gene>
<keyword evidence="1" id="KW-0472">Membrane</keyword>
<reference evidence="3" key="1">
    <citation type="submission" date="2016-11" db="EMBL/GenBank/DDBJ databases">
        <authorList>
            <person name="Varghese N."/>
            <person name="Submissions S."/>
        </authorList>
    </citation>
    <scope>NUCLEOTIDE SEQUENCE [LARGE SCALE GENOMIC DNA]</scope>
    <source>
        <strain evidence="3">DSM 15285</strain>
    </source>
</reference>
<dbReference type="Proteomes" id="UP000242520">
    <property type="component" value="Unassembled WGS sequence"/>
</dbReference>
<sequence length="77" mass="8909">MKLSKVLLAISGTMFVIAVLFFVYALNHPEGFINIPVIGIKRLYLIYVLVMILLFVVSKLLKKYMKNHLTSLLFLFF</sequence>
<keyword evidence="1" id="KW-1133">Transmembrane helix</keyword>
<evidence type="ECO:0000313" key="2">
    <source>
        <dbReference type="EMBL" id="SHH43163.1"/>
    </source>
</evidence>
<feature type="transmembrane region" description="Helical" evidence="1">
    <location>
        <begin position="7"/>
        <end position="24"/>
    </location>
</feature>
<protein>
    <submittedName>
        <fullName evidence="2">Uncharacterized protein</fullName>
    </submittedName>
</protein>
<keyword evidence="3" id="KW-1185">Reference proteome</keyword>
<evidence type="ECO:0000256" key="1">
    <source>
        <dbReference type="SAM" id="Phobius"/>
    </source>
</evidence>
<name>A0A1M5SYA4_9FIRM</name>
<feature type="transmembrane region" description="Helical" evidence="1">
    <location>
        <begin position="44"/>
        <end position="61"/>
    </location>
</feature>
<dbReference type="AlphaFoldDB" id="A0A1M5SYA4"/>
<evidence type="ECO:0000313" key="3">
    <source>
        <dbReference type="Proteomes" id="UP000242520"/>
    </source>
</evidence>